<dbReference type="Proteomes" id="UP001187192">
    <property type="component" value="Unassembled WGS sequence"/>
</dbReference>
<evidence type="ECO:0000313" key="3">
    <source>
        <dbReference type="Proteomes" id="UP001187192"/>
    </source>
</evidence>
<sequence>MHDILYNTATLQLSDCLEIRQGDLREDVRGGDFAPWGRSFESRCGCCHGRGGSKSDEEISTEATEIIVYASGGGDRSREQPAKETERDRSSRRQKKGSEEEISTEATEFVGFTSGRGDWSHGATGKGDGGRSYDVVTELGRPAKTEVRWRLEIWREKETPAA</sequence>
<name>A0AA88EJF3_FICCA</name>
<proteinExistence type="predicted"/>
<gene>
    <name evidence="2" type="ORF">TIFTF001_039214</name>
</gene>
<feature type="region of interest" description="Disordered" evidence="1">
    <location>
        <begin position="69"/>
        <end position="133"/>
    </location>
</feature>
<dbReference type="AlphaFoldDB" id="A0AA88EJF3"/>
<accession>A0AA88EJF3</accession>
<keyword evidence="3" id="KW-1185">Reference proteome</keyword>
<feature type="compositionally biased region" description="Basic and acidic residues" evidence="1">
    <location>
        <begin position="75"/>
        <end position="99"/>
    </location>
</feature>
<dbReference type="EMBL" id="BTGU01001052">
    <property type="protein sequence ID" value="GMN70169.1"/>
    <property type="molecule type" value="Genomic_DNA"/>
</dbReference>
<comment type="caution">
    <text evidence="2">The sequence shown here is derived from an EMBL/GenBank/DDBJ whole genome shotgun (WGS) entry which is preliminary data.</text>
</comment>
<organism evidence="2 3">
    <name type="scientific">Ficus carica</name>
    <name type="common">Common fig</name>
    <dbReference type="NCBI Taxonomy" id="3494"/>
    <lineage>
        <taxon>Eukaryota</taxon>
        <taxon>Viridiplantae</taxon>
        <taxon>Streptophyta</taxon>
        <taxon>Embryophyta</taxon>
        <taxon>Tracheophyta</taxon>
        <taxon>Spermatophyta</taxon>
        <taxon>Magnoliopsida</taxon>
        <taxon>eudicotyledons</taxon>
        <taxon>Gunneridae</taxon>
        <taxon>Pentapetalae</taxon>
        <taxon>rosids</taxon>
        <taxon>fabids</taxon>
        <taxon>Rosales</taxon>
        <taxon>Moraceae</taxon>
        <taxon>Ficeae</taxon>
        <taxon>Ficus</taxon>
    </lineage>
</organism>
<evidence type="ECO:0000256" key="1">
    <source>
        <dbReference type="SAM" id="MobiDB-lite"/>
    </source>
</evidence>
<evidence type="ECO:0000313" key="2">
    <source>
        <dbReference type="EMBL" id="GMN70169.1"/>
    </source>
</evidence>
<dbReference type="Gramene" id="FCD_00037429-RA">
    <property type="protein sequence ID" value="FCD_00037429-RA:cds"/>
    <property type="gene ID" value="FCD_00037429"/>
</dbReference>
<reference evidence="2" key="1">
    <citation type="submission" date="2023-07" db="EMBL/GenBank/DDBJ databases">
        <title>draft genome sequence of fig (Ficus carica).</title>
        <authorList>
            <person name="Takahashi T."/>
            <person name="Nishimura K."/>
        </authorList>
    </citation>
    <scope>NUCLEOTIDE SEQUENCE</scope>
</reference>
<protein>
    <submittedName>
        <fullName evidence="2">Uncharacterized protein</fullName>
    </submittedName>
</protein>